<dbReference type="SMART" id="SM00233">
    <property type="entry name" value="PH"/>
    <property type="match status" value="1"/>
</dbReference>
<keyword evidence="4" id="KW-1185">Reference proteome</keyword>
<evidence type="ECO:0000256" key="1">
    <source>
        <dbReference type="SAM" id="MobiDB-lite"/>
    </source>
</evidence>
<proteinExistence type="predicted"/>
<gene>
    <name evidence="3" type="primary">Contig16242.g17300</name>
    <name evidence="3" type="ORF">STYLEM_19064</name>
</gene>
<dbReference type="Gene3D" id="2.30.29.30">
    <property type="entry name" value="Pleckstrin-homology domain (PH domain)/Phosphotyrosine-binding domain (PTB)"/>
    <property type="match status" value="1"/>
</dbReference>
<dbReference type="EMBL" id="CCKQ01017989">
    <property type="protein sequence ID" value="CDW89924.1"/>
    <property type="molecule type" value="Genomic_DNA"/>
</dbReference>
<dbReference type="Proteomes" id="UP000039865">
    <property type="component" value="Unassembled WGS sequence"/>
</dbReference>
<dbReference type="InterPro" id="IPR011993">
    <property type="entry name" value="PH-like_dom_sf"/>
</dbReference>
<dbReference type="OrthoDB" id="289113at2759"/>
<accession>A0A078B6D6</accession>
<dbReference type="PANTHER" id="PTHR47112:SF1">
    <property type="entry name" value="PX DOMAIN-CONTAINING PROTEIN"/>
    <property type="match status" value="1"/>
</dbReference>
<feature type="region of interest" description="Disordered" evidence="1">
    <location>
        <begin position="1"/>
        <end position="23"/>
    </location>
</feature>
<dbReference type="SUPFAM" id="SSF54001">
    <property type="entry name" value="Cysteine proteinases"/>
    <property type="match status" value="1"/>
</dbReference>
<feature type="compositionally biased region" description="Polar residues" evidence="1">
    <location>
        <begin position="1"/>
        <end position="14"/>
    </location>
</feature>
<dbReference type="PROSITE" id="PS50003">
    <property type="entry name" value="PH_DOMAIN"/>
    <property type="match status" value="1"/>
</dbReference>
<dbReference type="PANTHER" id="PTHR47112">
    <property type="entry name" value="PX DOMAIN-CONTAINING PROTEIN"/>
    <property type="match status" value="1"/>
</dbReference>
<evidence type="ECO:0000313" key="4">
    <source>
        <dbReference type="Proteomes" id="UP000039865"/>
    </source>
</evidence>
<feature type="region of interest" description="Disordered" evidence="1">
    <location>
        <begin position="57"/>
        <end position="81"/>
    </location>
</feature>
<feature type="region of interest" description="Disordered" evidence="1">
    <location>
        <begin position="317"/>
        <end position="339"/>
    </location>
</feature>
<dbReference type="InterPro" id="IPR038765">
    <property type="entry name" value="Papain-like_cys_pep_sf"/>
</dbReference>
<dbReference type="Gene3D" id="3.90.1720.10">
    <property type="entry name" value="endopeptidase domain like (from Nostoc punctiforme)"/>
    <property type="match status" value="1"/>
</dbReference>
<feature type="domain" description="PH" evidence="2">
    <location>
        <begin position="451"/>
        <end position="559"/>
    </location>
</feature>
<dbReference type="AlphaFoldDB" id="A0A078B6D6"/>
<sequence>MTQNKSPSGQNLSRKNIFDKGKKPLTASTMAQQYDVNKHQRINQNSSPIDKLINSKQGVLGQRSKSKNMFQSNSYSPKKKGKIVNNQNQEYTCDGSTIDLMQQLNSSNTPNLKGNKQLQIFNRPPAYNQTSINLDSTLKMNSITPRCNNPNGKESSFYSPVQVLEIDPLIDLENQENQDDGREEYKAMTLAKIASTNVLLQEKTASLILSQKSFIEKSKGKDFKDIQILEEERCTRELPCVKIELINSSIQNEFILVNSDKTFVKSSTNEQDSCDILSQPSLDNPSIQFNSLQPTIMMVVDPKIINISTISKISEIQDENDTQQNGDSQSTIIQKQSEIQPKKSIVRNFKYNIQRFQQPGNQQNDEESKDDTQSNRASNSSRRSSDVLPVTFKSRPQTSCSEEGNWSGGSNSEEMKYSVKDCETSELDSNKSKKSVEEQKEDDCEVIEKEEALIASLLTIKYQQEKYKEYYAIVRNKRFKYYSDKSMKKLGGIIDFDRVQVVIMIEDDEQSSDEEDNSNPQDLRKFRIEVIGCKRQFIFKVPTSSHLRRWTQALYSNWNSSKSFTLSNSHGLLSSNFWKSTSFVTKVQRAITMSEYDHVAMLLRYSNGKLVIFESTGTTGVAVLDWDVFVKNNWHNLYQKLAYRKLRHQRNIDNMGKLETFIRTVIGMKYKLNAAKILRKHFENDAENIKGDKSYFCSELVASAYKCLGLLPKEISASQYWPGSFANKSSLQLQGRALLEDEQQIEFHT</sequence>
<dbReference type="InParanoid" id="A0A078B6D6"/>
<feature type="compositionally biased region" description="Polar residues" evidence="1">
    <location>
        <begin position="67"/>
        <end position="76"/>
    </location>
</feature>
<dbReference type="SUPFAM" id="SSF50729">
    <property type="entry name" value="PH domain-like"/>
    <property type="match status" value="1"/>
</dbReference>
<dbReference type="InterPro" id="IPR024453">
    <property type="entry name" value="Peptidase_C92"/>
</dbReference>
<reference evidence="3 4" key="1">
    <citation type="submission" date="2014-06" db="EMBL/GenBank/DDBJ databases">
        <authorList>
            <person name="Swart Estienne"/>
        </authorList>
    </citation>
    <scope>NUCLEOTIDE SEQUENCE [LARGE SCALE GENOMIC DNA]</scope>
    <source>
        <strain evidence="3 4">130c</strain>
    </source>
</reference>
<organism evidence="3 4">
    <name type="scientific">Stylonychia lemnae</name>
    <name type="common">Ciliate</name>
    <dbReference type="NCBI Taxonomy" id="5949"/>
    <lineage>
        <taxon>Eukaryota</taxon>
        <taxon>Sar</taxon>
        <taxon>Alveolata</taxon>
        <taxon>Ciliophora</taxon>
        <taxon>Intramacronucleata</taxon>
        <taxon>Spirotrichea</taxon>
        <taxon>Stichotrichia</taxon>
        <taxon>Sporadotrichida</taxon>
        <taxon>Oxytrichidae</taxon>
        <taxon>Stylonychinae</taxon>
        <taxon>Stylonychia</taxon>
    </lineage>
</organism>
<evidence type="ECO:0000313" key="3">
    <source>
        <dbReference type="EMBL" id="CDW89924.1"/>
    </source>
</evidence>
<dbReference type="InterPro" id="IPR001849">
    <property type="entry name" value="PH_domain"/>
</dbReference>
<protein>
    <submittedName>
        <fullName evidence="3">Ph domain-containing protein</fullName>
    </submittedName>
</protein>
<name>A0A078B6D6_STYLE</name>
<feature type="compositionally biased region" description="Low complexity" evidence="1">
    <location>
        <begin position="401"/>
        <end position="412"/>
    </location>
</feature>
<evidence type="ECO:0000259" key="2">
    <source>
        <dbReference type="PROSITE" id="PS50003"/>
    </source>
</evidence>
<dbReference type="Pfam" id="PF00169">
    <property type="entry name" value="PH"/>
    <property type="match status" value="1"/>
</dbReference>
<dbReference type="Pfam" id="PF05708">
    <property type="entry name" value="Peptidase_C92"/>
    <property type="match status" value="1"/>
</dbReference>
<feature type="compositionally biased region" description="Basic and acidic residues" evidence="1">
    <location>
        <begin position="413"/>
        <end position="438"/>
    </location>
</feature>
<feature type="region of interest" description="Disordered" evidence="1">
    <location>
        <begin position="356"/>
        <end position="442"/>
    </location>
</feature>
<feature type="compositionally biased region" description="Polar residues" evidence="1">
    <location>
        <begin position="322"/>
        <end position="339"/>
    </location>
</feature>